<sequence length="85" mass="8674">MLTILSGPGGRSGTGRKQTGPVRPRGCNRGGAASGAGDVRWAVTAGRWGLAAGAGGTVLVRRAAARREAGPPREEPRQVLVDLDE</sequence>
<name>A0A7G1NHA1_9ACTN</name>
<reference evidence="2 3" key="1">
    <citation type="journal article" date="2014" name="Int. J. Syst. Evol. Microbiol.">
        <title>Complete genome sequence of Corynebacterium casei LMG S-19264T (=DSM 44701T), isolated from a smear-ripened cheese.</title>
        <authorList>
            <consortium name="US DOE Joint Genome Institute (JGI-PGF)"/>
            <person name="Walter F."/>
            <person name="Albersmeier A."/>
            <person name="Kalinowski J."/>
            <person name="Ruckert C."/>
        </authorList>
    </citation>
    <scope>NUCLEOTIDE SEQUENCE [LARGE SCALE GENOMIC DNA]</scope>
    <source>
        <strain evidence="2 3">JCM 4255</strain>
    </source>
</reference>
<gene>
    <name evidence="2" type="ORF">GCM10017668_43860</name>
</gene>
<feature type="compositionally biased region" description="Basic and acidic residues" evidence="1">
    <location>
        <begin position="65"/>
        <end position="77"/>
    </location>
</feature>
<evidence type="ECO:0000256" key="1">
    <source>
        <dbReference type="SAM" id="MobiDB-lite"/>
    </source>
</evidence>
<accession>A0A7G1NHA1</accession>
<dbReference type="Proteomes" id="UP000516373">
    <property type="component" value="Chromosome"/>
</dbReference>
<dbReference type="EMBL" id="AP023439">
    <property type="protein sequence ID" value="BCL22543.1"/>
    <property type="molecule type" value="Genomic_DNA"/>
</dbReference>
<protein>
    <submittedName>
        <fullName evidence="2">Uncharacterized protein</fullName>
    </submittedName>
</protein>
<dbReference type="AlphaFoldDB" id="A0A7G1NHA1"/>
<evidence type="ECO:0000313" key="2">
    <source>
        <dbReference type="EMBL" id="BCL22543.1"/>
    </source>
</evidence>
<proteinExistence type="predicted"/>
<organism evidence="2 3">
    <name type="scientific">Streptomyces tuirus</name>
    <dbReference type="NCBI Taxonomy" id="68278"/>
    <lineage>
        <taxon>Bacteria</taxon>
        <taxon>Bacillati</taxon>
        <taxon>Actinomycetota</taxon>
        <taxon>Actinomycetes</taxon>
        <taxon>Kitasatosporales</taxon>
        <taxon>Streptomycetaceae</taxon>
        <taxon>Streptomyces</taxon>
    </lineage>
</organism>
<dbReference type="KEGG" id="stui:GCM10017668_43860"/>
<feature type="region of interest" description="Disordered" evidence="1">
    <location>
        <begin position="1"/>
        <end position="38"/>
    </location>
</feature>
<evidence type="ECO:0000313" key="3">
    <source>
        <dbReference type="Proteomes" id="UP000516373"/>
    </source>
</evidence>
<feature type="region of interest" description="Disordered" evidence="1">
    <location>
        <begin position="65"/>
        <end position="85"/>
    </location>
</feature>